<comment type="caution">
    <text evidence="8">The sequence shown here is derived from an EMBL/GenBank/DDBJ whole genome shotgun (WGS) entry which is preliminary data.</text>
</comment>
<dbReference type="EMBL" id="BMNW01000050">
    <property type="protein sequence ID" value="GGM32897.1"/>
    <property type="molecule type" value="Genomic_DNA"/>
</dbReference>
<dbReference type="PROSITE" id="PS51898">
    <property type="entry name" value="TYR_RECOMBINASE"/>
    <property type="match status" value="1"/>
</dbReference>
<dbReference type="InterPro" id="IPR013762">
    <property type="entry name" value="Integrase-like_cat_sf"/>
</dbReference>
<sequence length="401" mass="45581">MSKLTPKLVKAISEPGSYQDGRGLQLRISAQLRKSWVFRYMINGRRHDLSVGSYPAVSLREARLAADKYRLEISRGINPVLERRKEREGKSSQKLEAKTFQTEAARYIRTHSPSWSTKHSQQWQNSLAKHVFPMIGSMPLARIDTDDMLEVLEPIWSVIPVTASRLRNRIELVLDAAKARKLREGENPARWRGHLDKLLPRQGSRVKPFGSLSAEDTARLMHRLDSLEGAAARAAELMILTATRNSETCGARWAELDLEQKLWTIPGERMKTGKTHRIPLTEAMIEVISQQKGQHPEWVFPNRRRTGCIPGNAIGRVLDTLKVHMAVPHGFRATFRTWAAETTNYPREVCEMALAHTLGSKVEAAYNRGDLLEKRRGLMQEWSGFLHEHNEQHSPADRANG</sequence>
<dbReference type="InterPro" id="IPR002104">
    <property type="entry name" value="Integrase_catalytic"/>
</dbReference>
<dbReference type="RefSeq" id="WP_188868762.1">
    <property type="nucleotide sequence ID" value="NZ_BMNW01000050.1"/>
</dbReference>
<accession>A0ABQ2H5C4</accession>
<evidence type="ECO:0000256" key="3">
    <source>
        <dbReference type="ARBA" id="ARBA00023125"/>
    </source>
</evidence>
<dbReference type="InterPro" id="IPR011010">
    <property type="entry name" value="DNA_brk_join_enz"/>
</dbReference>
<dbReference type="PROSITE" id="PS51900">
    <property type="entry name" value="CB"/>
    <property type="match status" value="1"/>
</dbReference>
<reference evidence="9" key="1">
    <citation type="journal article" date="2019" name="Int. J. Syst. Evol. Microbiol.">
        <title>The Global Catalogue of Microorganisms (GCM) 10K type strain sequencing project: providing services to taxonomists for standard genome sequencing and annotation.</title>
        <authorList>
            <consortium name="The Broad Institute Genomics Platform"/>
            <consortium name="The Broad Institute Genome Sequencing Center for Infectious Disease"/>
            <person name="Wu L."/>
            <person name="Ma J."/>
        </authorList>
    </citation>
    <scope>NUCLEOTIDE SEQUENCE [LARGE SCALE GENOMIC DNA]</scope>
    <source>
        <strain evidence="9">JCM 13501</strain>
    </source>
</reference>
<evidence type="ECO:0000256" key="2">
    <source>
        <dbReference type="ARBA" id="ARBA00022908"/>
    </source>
</evidence>
<feature type="domain" description="Tyr recombinase" evidence="6">
    <location>
        <begin position="207"/>
        <end position="379"/>
    </location>
</feature>
<dbReference type="InterPro" id="IPR010998">
    <property type="entry name" value="Integrase_recombinase_N"/>
</dbReference>
<evidence type="ECO:0000259" key="7">
    <source>
        <dbReference type="PROSITE" id="PS51900"/>
    </source>
</evidence>
<dbReference type="InterPro" id="IPR044068">
    <property type="entry name" value="CB"/>
</dbReference>
<evidence type="ECO:0000256" key="4">
    <source>
        <dbReference type="ARBA" id="ARBA00023172"/>
    </source>
</evidence>
<dbReference type="Pfam" id="PF22022">
    <property type="entry name" value="Phage_int_M"/>
    <property type="match status" value="1"/>
</dbReference>
<evidence type="ECO:0000313" key="9">
    <source>
        <dbReference type="Proteomes" id="UP000616499"/>
    </source>
</evidence>
<keyword evidence="4" id="KW-0233">DNA recombination</keyword>
<evidence type="ECO:0000313" key="8">
    <source>
        <dbReference type="EMBL" id="GGM32897.1"/>
    </source>
</evidence>
<dbReference type="CDD" id="cd00801">
    <property type="entry name" value="INT_P4_C"/>
    <property type="match status" value="1"/>
</dbReference>
<gene>
    <name evidence="8" type="ORF">GCM10009425_49210</name>
</gene>
<dbReference type="InterPro" id="IPR053876">
    <property type="entry name" value="Phage_int_M"/>
</dbReference>
<dbReference type="PANTHER" id="PTHR30629">
    <property type="entry name" value="PROPHAGE INTEGRASE"/>
    <property type="match status" value="1"/>
</dbReference>
<feature type="domain" description="Core-binding (CB)" evidence="7">
    <location>
        <begin position="98"/>
        <end position="178"/>
    </location>
</feature>
<dbReference type="Pfam" id="PF00589">
    <property type="entry name" value="Phage_integrase"/>
    <property type="match status" value="1"/>
</dbReference>
<organism evidence="8 9">
    <name type="scientific">Pseudomonas asuensis</name>
    <dbReference type="NCBI Taxonomy" id="1825787"/>
    <lineage>
        <taxon>Bacteria</taxon>
        <taxon>Pseudomonadati</taxon>
        <taxon>Pseudomonadota</taxon>
        <taxon>Gammaproteobacteria</taxon>
        <taxon>Pseudomonadales</taxon>
        <taxon>Pseudomonadaceae</taxon>
        <taxon>Pseudomonas</taxon>
    </lineage>
</organism>
<keyword evidence="3 5" id="KW-0238">DNA-binding</keyword>
<name>A0ABQ2H5C4_9PSED</name>
<keyword evidence="2" id="KW-0229">DNA integration</keyword>
<dbReference type="Proteomes" id="UP000616499">
    <property type="component" value="Unassembled WGS sequence"/>
</dbReference>
<dbReference type="Gene3D" id="1.10.443.10">
    <property type="entry name" value="Intergrase catalytic core"/>
    <property type="match status" value="1"/>
</dbReference>
<dbReference type="Gene3D" id="3.30.160.390">
    <property type="entry name" value="Integrase, DNA-binding domain"/>
    <property type="match status" value="1"/>
</dbReference>
<dbReference type="InterPro" id="IPR038488">
    <property type="entry name" value="Integrase_DNA-bd_sf"/>
</dbReference>
<dbReference type="InterPro" id="IPR025166">
    <property type="entry name" value="Integrase_DNA_bind_dom"/>
</dbReference>
<evidence type="ECO:0000256" key="1">
    <source>
        <dbReference type="ARBA" id="ARBA00008857"/>
    </source>
</evidence>
<evidence type="ECO:0000256" key="5">
    <source>
        <dbReference type="PROSITE-ProRule" id="PRU01248"/>
    </source>
</evidence>
<dbReference type="Pfam" id="PF13356">
    <property type="entry name" value="Arm-DNA-bind_3"/>
    <property type="match status" value="1"/>
</dbReference>
<keyword evidence="9" id="KW-1185">Reference proteome</keyword>
<comment type="similarity">
    <text evidence="1">Belongs to the 'phage' integrase family.</text>
</comment>
<dbReference type="PANTHER" id="PTHR30629:SF2">
    <property type="entry name" value="PROPHAGE INTEGRASE INTS-RELATED"/>
    <property type="match status" value="1"/>
</dbReference>
<dbReference type="InterPro" id="IPR050808">
    <property type="entry name" value="Phage_Integrase"/>
</dbReference>
<dbReference type="Gene3D" id="1.10.150.130">
    <property type="match status" value="1"/>
</dbReference>
<proteinExistence type="inferred from homology"/>
<evidence type="ECO:0000259" key="6">
    <source>
        <dbReference type="PROSITE" id="PS51898"/>
    </source>
</evidence>
<dbReference type="SUPFAM" id="SSF56349">
    <property type="entry name" value="DNA breaking-rejoining enzymes"/>
    <property type="match status" value="1"/>
</dbReference>
<protein>
    <submittedName>
        <fullName evidence="8">Bacteriophage P4 integrase</fullName>
    </submittedName>
</protein>